<dbReference type="Pfam" id="PF20144">
    <property type="entry name" value="TIG_SUH"/>
    <property type="match status" value="1"/>
</dbReference>
<dbReference type="InParanoid" id="A0A409YS46"/>
<dbReference type="SUPFAM" id="SSF49417">
    <property type="entry name" value="p53-like transcription factors"/>
    <property type="match status" value="1"/>
</dbReference>
<evidence type="ECO:0000256" key="6">
    <source>
        <dbReference type="ARBA" id="ARBA00023242"/>
    </source>
</evidence>
<dbReference type="EMBL" id="NHYE01000423">
    <property type="protein sequence ID" value="PPR05844.1"/>
    <property type="molecule type" value="Genomic_DNA"/>
</dbReference>
<dbReference type="Pfam" id="PF09271">
    <property type="entry name" value="LAG1-DNAbind"/>
    <property type="match status" value="1"/>
</dbReference>
<dbReference type="STRING" id="231916.A0A409YS46"/>
<dbReference type="InterPro" id="IPR038007">
    <property type="entry name" value="RBP-Jkappa_IPT"/>
</dbReference>
<dbReference type="InterPro" id="IPR040159">
    <property type="entry name" value="CLS_fam"/>
</dbReference>
<comment type="similarity">
    <text evidence="2">Belongs to the Su(H) family.</text>
</comment>
<feature type="domain" description="Beta-trefoil DNA-binding" evidence="9">
    <location>
        <begin position="497"/>
        <end position="817"/>
    </location>
</feature>
<feature type="compositionally biased region" description="Polar residues" evidence="7">
    <location>
        <begin position="103"/>
        <end position="115"/>
    </location>
</feature>
<feature type="compositionally biased region" description="Low complexity" evidence="7">
    <location>
        <begin position="794"/>
        <end position="812"/>
    </location>
</feature>
<organism evidence="10 11">
    <name type="scientific">Gymnopilus dilepis</name>
    <dbReference type="NCBI Taxonomy" id="231916"/>
    <lineage>
        <taxon>Eukaryota</taxon>
        <taxon>Fungi</taxon>
        <taxon>Dikarya</taxon>
        <taxon>Basidiomycota</taxon>
        <taxon>Agaricomycotina</taxon>
        <taxon>Agaricomycetes</taxon>
        <taxon>Agaricomycetidae</taxon>
        <taxon>Agaricales</taxon>
        <taxon>Agaricineae</taxon>
        <taxon>Hymenogastraceae</taxon>
        <taxon>Gymnopilus</taxon>
    </lineage>
</organism>
<dbReference type="InterPro" id="IPR015351">
    <property type="entry name" value="RBP-J/Cbf11/Cbf12_DNA-bd"/>
</dbReference>
<keyword evidence="3" id="KW-0805">Transcription regulation</keyword>
<feature type="region of interest" description="Disordered" evidence="7">
    <location>
        <begin position="717"/>
        <end position="812"/>
    </location>
</feature>
<dbReference type="SUPFAM" id="SSF110217">
    <property type="entry name" value="DNA-binding protein LAG-1 (CSL)"/>
    <property type="match status" value="1"/>
</dbReference>
<dbReference type="OrthoDB" id="5600360at2759"/>
<comment type="subcellular location">
    <subcellularLocation>
        <location evidence="1">Nucleus</location>
    </subcellularLocation>
</comment>
<sequence length="970" mass="104871">MFRNADHSQRADLNRPASSTREKMSLDFPPPSSQAQHSLYPQSDLDQSFGIHNPDNASSPTHPHINTHLQHHPFDQSDSMDTADHSNYSLFSDSTSPTSFTSQRYRTNASSSSSLGHGFGMNSDGIYSHASFADSVPSFNSSNGNPYDIISNLSSGKVSPLTPSGSVTSLHHPSGFPPGKDYPPQNFGDIPDRRMPSNGYHSEYPDDYTIGNMNNGLPFGPSAMQHFHDRLGRFPPDRYSHQSGPPSSVPSHIQGGHGSDLMRGVAPHATHSFRENPVSPYDDMHYLGNSHPDMGRMHAVDETLARMKLQGHPMMGSNDLQTFIRPFLDQYVRTPNRLAFGERTVIVMSSKVAQKSYGTEKRFLCPPPTAIMIGNSWWSDVVRRGEDPKLCPPRVVISISGEPAPQEGTIEWTGSSGKSFDVSDPPSGTTYIGRCVGKQLFISDVDEKKKKVEALVKITAPTSDDEPERVIGVFPSRPIKVISKPSKKRQSAKNLELCINHGSTISLFHRLRSQTVSTKYLCVSGSGSSFKGSDGAPLMGLDQRSRTTTPSFIARTASWDPFVMYIVDVNKPAGAGLDAPPPPPPQPDYPSPPPNAIPFTNNGSQIPIYYNQTVVLQCLTSGVVSPVMIIRKVDHQTTVVGGGLQEGAKGIADHYCAPGEVCGDPVSQLHKIAFEVYDPNKGLPEPGTPGVTGAFLSCMGEKVNTYRPIEGRIWNTSQGAGANSPAIPGSPISPTAGPSSNNEYFSKMDSEPASPSGSEFLPSNDGGRVMKKKRSTSSAGGINKPVGKGRRRPSSAGSVSSRRGSSSDAGASSGALWQVDIGETSVWTIVGTDQIRYNFYVPPVLFDNQHAPQTGSFPIPSKPVTPFPGVVKYLPPDRAAEVPKSNCSSSRQVLSKPNPHASKMLTVYGENFSKTDPVHVFFGSEPSPYVEVRCTEVLGCLPPESQVLKRRPIILIRSDGVVFPSSVMYP</sequence>
<comment type="caution">
    <text evidence="10">The sequence shown here is derived from an EMBL/GenBank/DDBJ whole genome shotgun (WGS) entry which is preliminary data.</text>
</comment>
<proteinExistence type="inferred from homology"/>
<keyword evidence="4" id="KW-0238">DNA-binding</keyword>
<feature type="domain" description="RBP-J/Cbf11/Cbf12 DNA binding" evidence="8">
    <location>
        <begin position="344"/>
        <end position="496"/>
    </location>
</feature>
<dbReference type="InterPro" id="IPR013783">
    <property type="entry name" value="Ig-like_fold"/>
</dbReference>
<feature type="compositionally biased region" description="Polar residues" evidence="7">
    <location>
        <begin position="33"/>
        <end position="46"/>
    </location>
</feature>
<evidence type="ECO:0000256" key="3">
    <source>
        <dbReference type="ARBA" id="ARBA00023015"/>
    </source>
</evidence>
<feature type="compositionally biased region" description="Basic and acidic residues" evidence="7">
    <location>
        <begin position="1"/>
        <end position="13"/>
    </location>
</feature>
<keyword evidence="11" id="KW-1185">Reference proteome</keyword>
<keyword evidence="6" id="KW-0539">Nucleus</keyword>
<dbReference type="InterPro" id="IPR015350">
    <property type="entry name" value="Beta-trefoil_DNA-bd_dom"/>
</dbReference>
<dbReference type="Gene3D" id="2.60.40.1450">
    <property type="entry name" value="LAG1, DNA binding domain"/>
    <property type="match status" value="1"/>
</dbReference>
<accession>A0A409YS46</accession>
<dbReference type="InterPro" id="IPR036358">
    <property type="entry name" value="BTD_sf"/>
</dbReference>
<dbReference type="Pfam" id="PF09270">
    <property type="entry name" value="BTD"/>
    <property type="match status" value="1"/>
</dbReference>
<gene>
    <name evidence="10" type="ORF">CVT26_010124</name>
</gene>
<evidence type="ECO:0000256" key="4">
    <source>
        <dbReference type="ARBA" id="ARBA00023125"/>
    </source>
</evidence>
<keyword evidence="5" id="KW-0804">Transcription</keyword>
<dbReference type="GO" id="GO:0005634">
    <property type="term" value="C:nucleus"/>
    <property type="evidence" value="ECO:0007669"/>
    <property type="project" value="UniProtKB-SubCell"/>
</dbReference>
<evidence type="ECO:0000256" key="1">
    <source>
        <dbReference type="ARBA" id="ARBA00004123"/>
    </source>
</evidence>
<evidence type="ECO:0000313" key="10">
    <source>
        <dbReference type="EMBL" id="PPR05844.1"/>
    </source>
</evidence>
<dbReference type="InterPro" id="IPR037095">
    <property type="entry name" value="RBP-J/Cbf11_DNA-bd_sf"/>
</dbReference>
<reference evidence="10 11" key="1">
    <citation type="journal article" date="2018" name="Evol. Lett.">
        <title>Horizontal gene cluster transfer increased hallucinogenic mushroom diversity.</title>
        <authorList>
            <person name="Reynolds H.T."/>
            <person name="Vijayakumar V."/>
            <person name="Gluck-Thaler E."/>
            <person name="Korotkin H.B."/>
            <person name="Matheny P.B."/>
            <person name="Slot J.C."/>
        </authorList>
    </citation>
    <scope>NUCLEOTIDE SEQUENCE [LARGE SCALE GENOMIC DNA]</scope>
    <source>
        <strain evidence="10 11">SRW20</strain>
    </source>
</reference>
<dbReference type="SMART" id="SM01267">
    <property type="entry name" value="LAG1_DNAbind"/>
    <property type="match status" value="1"/>
</dbReference>
<dbReference type="GO" id="GO:0000978">
    <property type="term" value="F:RNA polymerase II cis-regulatory region sequence-specific DNA binding"/>
    <property type="evidence" value="ECO:0007669"/>
    <property type="project" value="InterPro"/>
</dbReference>
<dbReference type="GO" id="GO:0001228">
    <property type="term" value="F:DNA-binding transcription activator activity, RNA polymerase II-specific"/>
    <property type="evidence" value="ECO:0007669"/>
    <property type="project" value="InterPro"/>
</dbReference>
<protein>
    <recommendedName>
        <fullName evidence="12">LAG1-DNAbind-domain-containing protein</fullName>
    </recommendedName>
</protein>
<evidence type="ECO:0000313" key="11">
    <source>
        <dbReference type="Proteomes" id="UP000284706"/>
    </source>
</evidence>
<evidence type="ECO:0000259" key="8">
    <source>
        <dbReference type="SMART" id="SM01267"/>
    </source>
</evidence>
<feature type="region of interest" description="Disordered" evidence="7">
    <location>
        <begin position="1"/>
        <end position="116"/>
    </location>
</feature>
<feature type="compositionally biased region" description="Polar residues" evidence="7">
    <location>
        <begin position="76"/>
        <end position="88"/>
    </location>
</feature>
<evidence type="ECO:0008006" key="12">
    <source>
        <dbReference type="Google" id="ProtNLM"/>
    </source>
</evidence>
<dbReference type="AlphaFoldDB" id="A0A409YS46"/>
<dbReference type="SMART" id="SM01268">
    <property type="entry name" value="BTD"/>
    <property type="match status" value="1"/>
</dbReference>
<dbReference type="Proteomes" id="UP000284706">
    <property type="component" value="Unassembled WGS sequence"/>
</dbReference>
<feature type="compositionally biased region" description="Polar residues" evidence="7">
    <location>
        <begin position="732"/>
        <end position="744"/>
    </location>
</feature>
<evidence type="ECO:0000256" key="7">
    <source>
        <dbReference type="SAM" id="MobiDB-lite"/>
    </source>
</evidence>
<name>A0A409YS46_9AGAR</name>
<evidence type="ECO:0000256" key="2">
    <source>
        <dbReference type="ARBA" id="ARBA00009704"/>
    </source>
</evidence>
<dbReference type="Gene3D" id="2.60.40.10">
    <property type="entry name" value="Immunoglobulins"/>
    <property type="match status" value="1"/>
</dbReference>
<evidence type="ECO:0000256" key="5">
    <source>
        <dbReference type="ARBA" id="ARBA00023163"/>
    </source>
</evidence>
<dbReference type="FunFam" id="2.60.40.1450:FF:000003">
    <property type="entry name" value="Related to J kappa-recombination signal binding protein"/>
    <property type="match status" value="1"/>
</dbReference>
<dbReference type="PANTHER" id="PTHR10665">
    <property type="entry name" value="RECOMBINING BINDING PROTEIN SUPPRESSOR OF HAIRLESS"/>
    <property type="match status" value="1"/>
</dbReference>
<feature type="compositionally biased region" description="Low complexity" evidence="7">
    <location>
        <begin position="89"/>
        <end position="102"/>
    </location>
</feature>
<evidence type="ECO:0000259" key="9">
    <source>
        <dbReference type="SMART" id="SM01268"/>
    </source>
</evidence>
<dbReference type="InterPro" id="IPR008967">
    <property type="entry name" value="p53-like_TF_DNA-bd_sf"/>
</dbReference>